<dbReference type="Proteomes" id="UP001058533">
    <property type="component" value="Chromosome"/>
</dbReference>
<accession>A0ABY5L848</accession>
<organism evidence="2 3">
    <name type="scientific">Sphingomonas qomolangmaensis</name>
    <dbReference type="NCBI Taxonomy" id="2918765"/>
    <lineage>
        <taxon>Bacteria</taxon>
        <taxon>Pseudomonadati</taxon>
        <taxon>Pseudomonadota</taxon>
        <taxon>Alphaproteobacteria</taxon>
        <taxon>Sphingomonadales</taxon>
        <taxon>Sphingomonadaceae</taxon>
        <taxon>Sphingomonas</taxon>
    </lineage>
</organism>
<evidence type="ECO:0000313" key="3">
    <source>
        <dbReference type="Proteomes" id="UP001058533"/>
    </source>
</evidence>
<dbReference type="RefSeq" id="WP_256506998.1">
    <property type="nucleotide sequence ID" value="NZ_CP101740.1"/>
</dbReference>
<dbReference type="EMBL" id="CP101740">
    <property type="protein sequence ID" value="UUL83154.1"/>
    <property type="molecule type" value="Genomic_DNA"/>
</dbReference>
<sequence length="71" mass="7798">MTEIRRKLTIAIRPCEPPPDTIDPHGRPEMPATARPNEVPTEEPLSMAPAPAFEQPPRSTPEIPAFGDDGR</sequence>
<gene>
    <name evidence="2" type="ORF">NMP03_02650</name>
</gene>
<feature type="region of interest" description="Disordered" evidence="1">
    <location>
        <begin position="14"/>
        <end position="71"/>
    </location>
</feature>
<name>A0ABY5L848_9SPHN</name>
<evidence type="ECO:0000256" key="1">
    <source>
        <dbReference type="SAM" id="MobiDB-lite"/>
    </source>
</evidence>
<reference evidence="2" key="1">
    <citation type="submission" date="2022-07" db="EMBL/GenBank/DDBJ databases">
        <title>Sphingomonas sp. nov., a novel bacterium isolated from the north slope of the Mount Everest.</title>
        <authorList>
            <person name="Cui X."/>
            <person name="Liu Y."/>
        </authorList>
    </citation>
    <scope>NUCLEOTIDE SEQUENCE</scope>
    <source>
        <strain evidence="2">S5-59</strain>
    </source>
</reference>
<proteinExistence type="predicted"/>
<keyword evidence="3" id="KW-1185">Reference proteome</keyword>
<protein>
    <submittedName>
        <fullName evidence="2">Uncharacterized protein</fullName>
    </submittedName>
</protein>
<evidence type="ECO:0000313" key="2">
    <source>
        <dbReference type="EMBL" id="UUL83154.1"/>
    </source>
</evidence>